<keyword evidence="8" id="KW-0472">Membrane</keyword>
<dbReference type="GO" id="GO:0017128">
    <property type="term" value="F:phospholipid scramblase activity"/>
    <property type="evidence" value="ECO:0007669"/>
    <property type="project" value="InterPro"/>
</dbReference>
<dbReference type="AlphaFoldDB" id="A0A8D0DX84"/>
<evidence type="ECO:0000256" key="4">
    <source>
        <dbReference type="ARBA" id="ARBA00022553"/>
    </source>
</evidence>
<evidence type="ECO:0000256" key="11">
    <source>
        <dbReference type="RuleBase" id="RU363116"/>
    </source>
</evidence>
<evidence type="ECO:0000256" key="10">
    <source>
        <dbReference type="ARBA" id="ARBA00023288"/>
    </source>
</evidence>
<organism evidence="13 14">
    <name type="scientific">Salvator merianae</name>
    <name type="common">Argentine black and white tegu</name>
    <name type="synonym">Tupinambis merianae</name>
    <dbReference type="NCBI Taxonomy" id="96440"/>
    <lineage>
        <taxon>Eukaryota</taxon>
        <taxon>Metazoa</taxon>
        <taxon>Chordata</taxon>
        <taxon>Craniata</taxon>
        <taxon>Vertebrata</taxon>
        <taxon>Euteleostomi</taxon>
        <taxon>Lepidosauria</taxon>
        <taxon>Squamata</taxon>
        <taxon>Bifurcata</taxon>
        <taxon>Unidentata</taxon>
        <taxon>Episquamata</taxon>
        <taxon>Laterata</taxon>
        <taxon>Teiioidea</taxon>
        <taxon>Teiidae</taxon>
        <taxon>Salvator</taxon>
    </lineage>
</organism>
<keyword evidence="4" id="KW-0597">Phosphoprotein</keyword>
<sequence length="335" mass="36957">MENQENKPTPVAPGPGYPIAQPPYGHPQYAMGQGFPENKGTPVAPGPGYPITQPPYGHPQYATGQGFSGTPGQPPFIIQGYPGTYGAPPVQGQPNGPPAAMWMPPPAPIPDCPPGLEYLSQIDQILVHQQIELLEILSGFETNNKYEIKNALGQRIFFAAEQNDCLTRMCCGPSRPFTMKIVDNMGQEIIELIRPLRCSNCCCPCCLQELEVHSPPGQPVGYIKQNWHPCLPKFTIQNESQQDILKIVGPCVVCSCCSDINFEVKSVDEKTIVGRISKQWTGFVREAFTDADNFGIQFPQDLDVKMKAVMLGACFLIDFMFFEHTGQNQQRVGVW</sequence>
<comment type="subcellular location">
    <subcellularLocation>
        <location evidence="2">Membrane</location>
        <topology evidence="2">Single-pass type II membrane protein</topology>
    </subcellularLocation>
</comment>
<reference evidence="13" key="2">
    <citation type="submission" date="2025-09" db="UniProtKB">
        <authorList>
            <consortium name="Ensembl"/>
        </authorList>
    </citation>
    <scope>IDENTIFICATION</scope>
</reference>
<dbReference type="InterPro" id="IPR005552">
    <property type="entry name" value="Scramblase"/>
</dbReference>
<dbReference type="GO" id="GO:0005886">
    <property type="term" value="C:plasma membrane"/>
    <property type="evidence" value="ECO:0007669"/>
    <property type="project" value="TreeGrafter"/>
</dbReference>
<evidence type="ECO:0000256" key="8">
    <source>
        <dbReference type="ARBA" id="ARBA00023136"/>
    </source>
</evidence>
<name>A0A8D0DX84_SALMN</name>
<comment type="similarity">
    <text evidence="3 11">Belongs to the phospholipid scramblase family.</text>
</comment>
<evidence type="ECO:0000256" key="12">
    <source>
        <dbReference type="SAM" id="MobiDB-lite"/>
    </source>
</evidence>
<evidence type="ECO:0000256" key="1">
    <source>
        <dbReference type="ARBA" id="ARBA00001913"/>
    </source>
</evidence>
<dbReference type="Ensembl" id="ENSSMRT00000027007.1">
    <property type="protein sequence ID" value="ENSSMRP00000023091.1"/>
    <property type="gene ID" value="ENSSMRG00000017921.1"/>
</dbReference>
<evidence type="ECO:0000313" key="13">
    <source>
        <dbReference type="Ensembl" id="ENSSMRP00000023091.1"/>
    </source>
</evidence>
<keyword evidence="14" id="KW-1185">Reference proteome</keyword>
<evidence type="ECO:0000256" key="3">
    <source>
        <dbReference type="ARBA" id="ARBA00005350"/>
    </source>
</evidence>
<dbReference type="PANTHER" id="PTHR23248:SF38">
    <property type="entry name" value="PHOSPHOLIPID SCRAMBLASE 1"/>
    <property type="match status" value="1"/>
</dbReference>
<reference evidence="13" key="1">
    <citation type="submission" date="2025-08" db="UniProtKB">
        <authorList>
            <consortium name="Ensembl"/>
        </authorList>
    </citation>
    <scope>IDENTIFICATION</scope>
</reference>
<dbReference type="Proteomes" id="UP000694421">
    <property type="component" value="Unplaced"/>
</dbReference>
<protein>
    <recommendedName>
        <fullName evidence="11">Phospholipid scramblase</fullName>
    </recommendedName>
</protein>
<dbReference type="Pfam" id="PF03803">
    <property type="entry name" value="Scramblase"/>
    <property type="match status" value="1"/>
</dbReference>
<evidence type="ECO:0000313" key="14">
    <source>
        <dbReference type="Proteomes" id="UP000694421"/>
    </source>
</evidence>
<keyword evidence="9 11" id="KW-0564">Palmitate</keyword>
<keyword evidence="6 11" id="KW-0106">Calcium</keyword>
<evidence type="ECO:0000256" key="5">
    <source>
        <dbReference type="ARBA" id="ARBA00022692"/>
    </source>
</evidence>
<dbReference type="OMA" id="ARPMMEV"/>
<feature type="region of interest" description="Disordered" evidence="12">
    <location>
        <begin position="1"/>
        <end position="75"/>
    </location>
</feature>
<keyword evidence="7" id="KW-1133">Transmembrane helix</keyword>
<dbReference type="InterPro" id="IPR025659">
    <property type="entry name" value="Tubby-like_C"/>
</dbReference>
<proteinExistence type="inferred from homology"/>
<feature type="compositionally biased region" description="Pro residues" evidence="12">
    <location>
        <begin position="44"/>
        <end position="57"/>
    </location>
</feature>
<evidence type="ECO:0000256" key="9">
    <source>
        <dbReference type="ARBA" id="ARBA00023139"/>
    </source>
</evidence>
<keyword evidence="10 11" id="KW-0449">Lipoprotein</keyword>
<feature type="compositionally biased region" description="Pro residues" evidence="12">
    <location>
        <begin position="10"/>
        <end position="25"/>
    </location>
</feature>
<feature type="compositionally biased region" description="Polar residues" evidence="12">
    <location>
        <begin position="62"/>
        <end position="71"/>
    </location>
</feature>
<comment type="function">
    <text evidence="11">May mediate accelerated ATP-independent bidirectional transbilayer migration of phospholipids upon binding calcium ions that results in a loss of phospholipid asymmetry in the plasma membrane.</text>
</comment>
<accession>A0A8D0DX84</accession>
<comment type="cofactor">
    <cofactor evidence="1 11">
        <name>Ca(2+)</name>
        <dbReference type="ChEBI" id="CHEBI:29108"/>
    </cofactor>
</comment>
<evidence type="ECO:0000256" key="7">
    <source>
        <dbReference type="ARBA" id="ARBA00022989"/>
    </source>
</evidence>
<dbReference type="SUPFAM" id="SSF54518">
    <property type="entry name" value="Tubby C-terminal domain-like"/>
    <property type="match status" value="1"/>
</dbReference>
<evidence type="ECO:0000256" key="6">
    <source>
        <dbReference type="ARBA" id="ARBA00022837"/>
    </source>
</evidence>
<dbReference type="GeneTree" id="ENSGT00940000154435"/>
<evidence type="ECO:0000256" key="2">
    <source>
        <dbReference type="ARBA" id="ARBA00004606"/>
    </source>
</evidence>
<dbReference type="PANTHER" id="PTHR23248">
    <property type="entry name" value="PHOSPHOLIPID SCRAMBLASE-RELATED"/>
    <property type="match status" value="1"/>
</dbReference>
<keyword evidence="5" id="KW-0812">Transmembrane</keyword>